<dbReference type="SUPFAM" id="SSF49367">
    <property type="entry name" value="Superoxide reductase-like"/>
    <property type="match status" value="1"/>
</dbReference>
<dbReference type="OrthoDB" id="9813152at2"/>
<sequence>MAKKISFYRCNVCNSVVEVVEDGGHSLACCNQPMELLKAKVSGEGQEYHIPEIRHQNGLLYVNVGAKMHPQSEGHHISFITFVTKQTIRRSNLKNDGPATAVFTDKDHGDVYAYCNIHGIWKTSF</sequence>
<keyword evidence="7" id="KW-0408">Iron</keyword>
<evidence type="ECO:0000313" key="14">
    <source>
        <dbReference type="Proteomes" id="UP000005632"/>
    </source>
</evidence>
<evidence type="ECO:0000256" key="9">
    <source>
        <dbReference type="ARBA" id="ARBA00031398"/>
    </source>
</evidence>
<evidence type="ECO:0000259" key="11">
    <source>
        <dbReference type="Pfam" id="PF01880"/>
    </source>
</evidence>
<reference evidence="13 14" key="1">
    <citation type="submission" date="2011-11" db="EMBL/GenBank/DDBJ databases">
        <title>Complete sequence of Spirochaeta sp. grapes.</title>
        <authorList>
            <consortium name="US DOE Joint Genome Institute"/>
            <person name="Lucas S."/>
            <person name="Han J."/>
            <person name="Lapidus A."/>
            <person name="Cheng J.-F."/>
            <person name="Goodwin L."/>
            <person name="Pitluck S."/>
            <person name="Peters L."/>
            <person name="Ovchinnikova G."/>
            <person name="Munk A.C."/>
            <person name="Detter J.C."/>
            <person name="Han C."/>
            <person name="Tapia R."/>
            <person name="Land M."/>
            <person name="Hauser L."/>
            <person name="Kyrpides N."/>
            <person name="Ivanova N."/>
            <person name="Pagani I."/>
            <person name="Ritalahtilisa K."/>
            <person name="Loeffler F."/>
            <person name="Woyke T."/>
        </authorList>
    </citation>
    <scope>NUCLEOTIDE SEQUENCE [LARGE SCALE GENOMIC DNA]</scope>
    <source>
        <strain evidence="14">ATCC BAA-1885 / DSM 22778 / Grapes</strain>
    </source>
</reference>
<dbReference type="Pfam" id="PF06397">
    <property type="entry name" value="Desulfoferrod_N"/>
    <property type="match status" value="1"/>
</dbReference>
<dbReference type="InterPro" id="IPR038094">
    <property type="entry name" value="Desulfoferrodoxin_N_sf"/>
</dbReference>
<organism evidence="13 14">
    <name type="scientific">Sphaerochaeta pleomorpha (strain ATCC BAA-1885 / DSM 22778 / Grapes)</name>
    <dbReference type="NCBI Taxonomy" id="158190"/>
    <lineage>
        <taxon>Bacteria</taxon>
        <taxon>Pseudomonadati</taxon>
        <taxon>Spirochaetota</taxon>
        <taxon>Spirochaetia</taxon>
        <taxon>Spirochaetales</taxon>
        <taxon>Sphaerochaetaceae</taxon>
        <taxon>Sphaerochaeta</taxon>
    </lineage>
</organism>
<dbReference type="KEGG" id="sgp:SpiGrapes_0076"/>
<proteinExistence type="inferred from homology"/>
<dbReference type="PANTHER" id="PTHR36541">
    <property type="entry name" value="SUPEROXIDE REDUCTASE-RELATED"/>
    <property type="match status" value="1"/>
</dbReference>
<name>G8QT35_SPHPG</name>
<evidence type="ECO:0000256" key="8">
    <source>
        <dbReference type="ARBA" id="ARBA00024690"/>
    </source>
</evidence>
<dbReference type="eggNOG" id="COG2033">
    <property type="taxonomic scope" value="Bacteria"/>
</dbReference>
<comment type="similarity">
    <text evidence="1">Belongs to the desulfoferrodoxin family.</text>
</comment>
<protein>
    <recommendedName>
        <fullName evidence="3">Desulfoferrodoxin</fullName>
        <ecNumber evidence="2">1.15.1.2</ecNumber>
    </recommendedName>
    <alternativeName>
        <fullName evidence="9">Superoxide reductase</fullName>
    </alternativeName>
</protein>
<dbReference type="STRING" id="158190.SpiGrapes_0076"/>
<evidence type="ECO:0000256" key="1">
    <source>
        <dbReference type="ARBA" id="ARBA00005941"/>
    </source>
</evidence>
<dbReference type="InterPro" id="IPR002742">
    <property type="entry name" value="Desulfoferrodoxin_Fe-bd_dom"/>
</dbReference>
<dbReference type="SUPFAM" id="SSF57802">
    <property type="entry name" value="Rubredoxin-like"/>
    <property type="match status" value="1"/>
</dbReference>
<gene>
    <name evidence="13" type="ordered locus">SpiGrapes_0076</name>
</gene>
<dbReference type="EC" id="1.15.1.2" evidence="2"/>
<dbReference type="Gene3D" id="2.20.28.100">
    <property type="entry name" value="Desulphoferrodoxin, N-terminal domain"/>
    <property type="match status" value="1"/>
</dbReference>
<keyword evidence="6" id="KW-0249">Electron transport</keyword>
<dbReference type="EMBL" id="CP003155">
    <property type="protein sequence ID" value="AEV27940.1"/>
    <property type="molecule type" value="Genomic_DNA"/>
</dbReference>
<dbReference type="GO" id="GO:0050605">
    <property type="term" value="F:superoxide reductase activity"/>
    <property type="evidence" value="ECO:0007669"/>
    <property type="project" value="UniProtKB-EC"/>
</dbReference>
<dbReference type="GO" id="GO:0005506">
    <property type="term" value="F:iron ion binding"/>
    <property type="evidence" value="ECO:0007669"/>
    <property type="project" value="InterPro"/>
</dbReference>
<keyword evidence="14" id="KW-1185">Reference proteome</keyword>
<evidence type="ECO:0000256" key="4">
    <source>
        <dbReference type="ARBA" id="ARBA00022448"/>
    </source>
</evidence>
<dbReference type="AlphaFoldDB" id="G8QT35"/>
<dbReference type="Gene3D" id="2.60.40.730">
    <property type="entry name" value="SOR catalytic domain"/>
    <property type="match status" value="1"/>
</dbReference>
<evidence type="ECO:0000259" key="12">
    <source>
        <dbReference type="Pfam" id="PF06397"/>
    </source>
</evidence>
<dbReference type="HOGENOM" id="CLU_118960_0_0_12"/>
<dbReference type="InterPro" id="IPR036073">
    <property type="entry name" value="Desulfoferrodoxin_Fe-bd_dom_sf"/>
</dbReference>
<evidence type="ECO:0000256" key="6">
    <source>
        <dbReference type="ARBA" id="ARBA00022982"/>
    </source>
</evidence>
<comment type="catalytic activity">
    <reaction evidence="10">
        <text>reduced [rubredoxin] + superoxide + 2 H(+) = oxidized [rubredoxin] + H2O2</text>
        <dbReference type="Rhea" id="RHEA:21324"/>
        <dbReference type="Rhea" id="RHEA-COMP:10302"/>
        <dbReference type="Rhea" id="RHEA-COMP:10303"/>
        <dbReference type="ChEBI" id="CHEBI:15378"/>
        <dbReference type="ChEBI" id="CHEBI:16240"/>
        <dbReference type="ChEBI" id="CHEBI:18421"/>
        <dbReference type="ChEBI" id="CHEBI:29033"/>
        <dbReference type="ChEBI" id="CHEBI:29034"/>
        <dbReference type="EC" id="1.15.1.2"/>
    </reaction>
</comment>
<evidence type="ECO:0000313" key="13">
    <source>
        <dbReference type="EMBL" id="AEV27940.1"/>
    </source>
</evidence>
<dbReference type="PANTHER" id="PTHR36541:SF1">
    <property type="entry name" value="SUPEROXIDE REDUCTASE-RELATED"/>
    <property type="match status" value="1"/>
</dbReference>
<accession>G8QT35</accession>
<dbReference type="NCBIfam" id="TIGR00319">
    <property type="entry name" value="desulf_FeS4"/>
    <property type="match status" value="1"/>
</dbReference>
<dbReference type="InterPro" id="IPR004462">
    <property type="entry name" value="Desulfoferrodoxin_N"/>
</dbReference>
<dbReference type="Proteomes" id="UP000005632">
    <property type="component" value="Chromosome"/>
</dbReference>
<dbReference type="InterPro" id="IPR051233">
    <property type="entry name" value="Desulfoferrodoxin_SOR"/>
</dbReference>
<dbReference type="Pfam" id="PF01880">
    <property type="entry name" value="Desulfoferrodox"/>
    <property type="match status" value="1"/>
</dbReference>
<comment type="function">
    <text evidence="8">Catalyzes the one-electron reduction of superoxide anion radical to hydrogen peroxide at a nonheme ferrous iron center. Plays a fundamental role in case of oxidative stress via its superoxide detoxification activity.</text>
</comment>
<evidence type="ECO:0000256" key="5">
    <source>
        <dbReference type="ARBA" id="ARBA00022723"/>
    </source>
</evidence>
<evidence type="ECO:0000256" key="3">
    <source>
        <dbReference type="ARBA" id="ARBA00014839"/>
    </source>
</evidence>
<feature type="domain" description="Desulfoferrodoxin ferrous iron-binding" evidence="11">
    <location>
        <begin position="46"/>
        <end position="123"/>
    </location>
</feature>
<evidence type="ECO:0000256" key="10">
    <source>
        <dbReference type="ARBA" id="ARBA00047448"/>
    </source>
</evidence>
<dbReference type="RefSeq" id="WP_014268789.1">
    <property type="nucleotide sequence ID" value="NC_016633.1"/>
</dbReference>
<evidence type="ECO:0000256" key="2">
    <source>
        <dbReference type="ARBA" id="ARBA00012679"/>
    </source>
</evidence>
<evidence type="ECO:0000256" key="7">
    <source>
        <dbReference type="ARBA" id="ARBA00023004"/>
    </source>
</evidence>
<dbReference type="CDD" id="cd00974">
    <property type="entry name" value="DSRD"/>
    <property type="match status" value="1"/>
</dbReference>
<keyword evidence="4" id="KW-0813">Transport</keyword>
<keyword evidence="5" id="KW-0479">Metal-binding</keyword>
<feature type="domain" description="Desulfoferrodoxin N-terminal" evidence="12">
    <location>
        <begin position="4"/>
        <end position="37"/>
    </location>
</feature>